<evidence type="ECO:0000259" key="2">
    <source>
        <dbReference type="Pfam" id="PF01575"/>
    </source>
</evidence>
<keyword evidence="4" id="KW-1185">Reference proteome</keyword>
<evidence type="ECO:0000313" key="3">
    <source>
        <dbReference type="EMBL" id="UOQ59827.1"/>
    </source>
</evidence>
<sequence length="146" mass="15900">MIYFAQLKIGQTYQSAGRTVTESDIQAFAGVSGDFNPLHTDVEWVRAHTDFPGRIAHGLLVLAIGSGIRTPGIDELHILGYLEVQRKMIAPVYPGDTVRVMQTIEGLAPSRSRAGAGVVHVRVETRNQNDEIVQDGIDTLFVGGEE</sequence>
<comment type="similarity">
    <text evidence="1">Belongs to the enoyl-CoA hydratase/isomerase family.</text>
</comment>
<dbReference type="RefSeq" id="WP_244685049.1">
    <property type="nucleotide sequence ID" value="NZ_CP095043.1"/>
</dbReference>
<dbReference type="PANTHER" id="PTHR43664:SF1">
    <property type="entry name" value="BETA-METHYLMALYL-COA DEHYDRATASE"/>
    <property type="match status" value="1"/>
</dbReference>
<accession>A0ABY4FU98</accession>
<dbReference type="Proteomes" id="UP000831775">
    <property type="component" value="Chromosome"/>
</dbReference>
<feature type="domain" description="MaoC-like" evidence="2">
    <location>
        <begin position="8"/>
        <end position="117"/>
    </location>
</feature>
<protein>
    <submittedName>
        <fullName evidence="3">MaoC family dehydratase N-terminal domain-containing protein</fullName>
    </submittedName>
</protein>
<dbReference type="Pfam" id="PF01575">
    <property type="entry name" value="MaoC_dehydratas"/>
    <property type="match status" value="1"/>
</dbReference>
<organism evidence="3 4">
    <name type="scientific">Leucobacter rhizosphaerae</name>
    <dbReference type="NCBI Taxonomy" id="2932245"/>
    <lineage>
        <taxon>Bacteria</taxon>
        <taxon>Bacillati</taxon>
        <taxon>Actinomycetota</taxon>
        <taxon>Actinomycetes</taxon>
        <taxon>Micrococcales</taxon>
        <taxon>Microbacteriaceae</taxon>
        <taxon>Leucobacter</taxon>
    </lineage>
</organism>
<name>A0ABY4FU98_9MICO</name>
<dbReference type="SUPFAM" id="SSF54637">
    <property type="entry name" value="Thioesterase/thiol ester dehydrase-isomerase"/>
    <property type="match status" value="1"/>
</dbReference>
<evidence type="ECO:0000256" key="1">
    <source>
        <dbReference type="ARBA" id="ARBA00005254"/>
    </source>
</evidence>
<dbReference type="InterPro" id="IPR052342">
    <property type="entry name" value="MCH/BMMD"/>
</dbReference>
<evidence type="ECO:0000313" key="4">
    <source>
        <dbReference type="Proteomes" id="UP000831775"/>
    </source>
</evidence>
<dbReference type="PANTHER" id="PTHR43664">
    <property type="entry name" value="MONOAMINE OXIDASE-RELATED"/>
    <property type="match status" value="1"/>
</dbReference>
<dbReference type="Gene3D" id="3.10.129.10">
    <property type="entry name" value="Hotdog Thioesterase"/>
    <property type="match status" value="1"/>
</dbReference>
<dbReference type="InterPro" id="IPR002539">
    <property type="entry name" value="MaoC-like_dom"/>
</dbReference>
<reference evidence="3 4" key="1">
    <citation type="submission" date="2022-04" db="EMBL/GenBank/DDBJ databases">
        <title>Leucobacter sp. isolated from rhizosphere of onion.</title>
        <authorList>
            <person name="Won M."/>
            <person name="Lee C.-M."/>
            <person name="Woen H.-Y."/>
            <person name="Kwon S.-W."/>
        </authorList>
    </citation>
    <scope>NUCLEOTIDE SEQUENCE [LARGE SCALE GENOMIC DNA]</scope>
    <source>
        <strain evidence="3 4">H25R-14</strain>
    </source>
</reference>
<dbReference type="EMBL" id="CP095043">
    <property type="protein sequence ID" value="UOQ59827.1"/>
    <property type="molecule type" value="Genomic_DNA"/>
</dbReference>
<gene>
    <name evidence="3" type="ORF">MUN76_12350</name>
</gene>
<dbReference type="InterPro" id="IPR029069">
    <property type="entry name" value="HotDog_dom_sf"/>
</dbReference>
<proteinExistence type="inferred from homology"/>